<name>A0A0F9N5H4_9ZZZZ</name>
<gene>
    <name evidence="1" type="ORF">LCGC14_1303910</name>
</gene>
<reference evidence="1" key="1">
    <citation type="journal article" date="2015" name="Nature">
        <title>Complex archaea that bridge the gap between prokaryotes and eukaryotes.</title>
        <authorList>
            <person name="Spang A."/>
            <person name="Saw J.H."/>
            <person name="Jorgensen S.L."/>
            <person name="Zaremba-Niedzwiedzka K."/>
            <person name="Martijn J."/>
            <person name="Lind A.E."/>
            <person name="van Eijk R."/>
            <person name="Schleper C."/>
            <person name="Guy L."/>
            <person name="Ettema T.J."/>
        </authorList>
    </citation>
    <scope>NUCLEOTIDE SEQUENCE</scope>
</reference>
<organism evidence="1">
    <name type="scientific">marine sediment metagenome</name>
    <dbReference type="NCBI Taxonomy" id="412755"/>
    <lineage>
        <taxon>unclassified sequences</taxon>
        <taxon>metagenomes</taxon>
        <taxon>ecological metagenomes</taxon>
    </lineage>
</organism>
<dbReference type="AlphaFoldDB" id="A0A0F9N5H4"/>
<protein>
    <submittedName>
        <fullName evidence="1">Uncharacterized protein</fullName>
    </submittedName>
</protein>
<sequence length="370" mass="43552">MKEKKRVLIIGNGVSRLELKHRDFIKDWTNEIWVCNRGYLEHKDFQNLTRMIGDFDPCNKAVTYKECHNLNFDIYLRYEGWRHKICQSKQVKQLDVPDEYRADSGSTFVIQAILEKYDEIYVIGMDLGGADIYVTGLHKEDKSDWVDWWRRVARDFSLDKVTFVGMDHKKFILSDNPRDSYAKMYLEGKDHLGGGFKCSDNLLIIGNGESRFLHADIIHNWKDDLWVCDKLYLQYYGEIIIDRVMTSHTGIAILSYLFKQKNELNYQIYTNKFVKNYNKEVHCFSDTSTARNVPKNKWCTYSIVINQALVEGYKKINIIGFDSLSDEAKPKKAYDKKFIAEYKIIYKEQKIEDIKTLNFIGEPQGFLHII</sequence>
<evidence type="ECO:0000313" key="1">
    <source>
        <dbReference type="EMBL" id="KKM83970.1"/>
    </source>
</evidence>
<comment type="caution">
    <text evidence="1">The sequence shown here is derived from an EMBL/GenBank/DDBJ whole genome shotgun (WGS) entry which is preliminary data.</text>
</comment>
<dbReference type="EMBL" id="LAZR01007634">
    <property type="protein sequence ID" value="KKM83970.1"/>
    <property type="molecule type" value="Genomic_DNA"/>
</dbReference>
<proteinExistence type="predicted"/>
<accession>A0A0F9N5H4</accession>